<evidence type="ECO:0000313" key="10">
    <source>
        <dbReference type="EMBL" id="MDZ5762444.1"/>
    </source>
</evidence>
<feature type="transmembrane region" description="Helical" evidence="8">
    <location>
        <begin position="387"/>
        <end position="405"/>
    </location>
</feature>
<comment type="similarity">
    <text evidence="2">Belongs to the major facilitator superfamily.</text>
</comment>
<reference evidence="10 11" key="1">
    <citation type="submission" date="2023-02" db="EMBL/GenBank/DDBJ databases">
        <title>Host association and intracellularity evolved multiple times independently in the Rickettsiales.</title>
        <authorList>
            <person name="Castelli M."/>
            <person name="Nardi T."/>
            <person name="Gammuto L."/>
            <person name="Bellinzona G."/>
            <person name="Sabaneyeva E."/>
            <person name="Potekhin A."/>
            <person name="Serra V."/>
            <person name="Petroni G."/>
            <person name="Sassera D."/>
        </authorList>
    </citation>
    <scope>NUCLEOTIDE SEQUENCE [LARGE SCALE GENOMIC DNA]</scope>
    <source>
        <strain evidence="10 11">BOD18</strain>
    </source>
</reference>
<feature type="transmembrane region" description="Helical" evidence="8">
    <location>
        <begin position="81"/>
        <end position="99"/>
    </location>
</feature>
<dbReference type="PANTHER" id="PTHR12778:SF10">
    <property type="entry name" value="MAJOR FACILITATOR SUPERFAMILY DOMAIN-CONTAINING PROTEIN 3"/>
    <property type="match status" value="1"/>
</dbReference>
<dbReference type="Gene3D" id="1.20.1250.20">
    <property type="entry name" value="MFS general substrate transporter like domains"/>
    <property type="match status" value="1"/>
</dbReference>
<comment type="caution">
    <text evidence="10">The sequence shown here is derived from an EMBL/GenBank/DDBJ whole genome shotgun (WGS) entry which is preliminary data.</text>
</comment>
<dbReference type="Proteomes" id="UP001293791">
    <property type="component" value="Unassembled WGS sequence"/>
</dbReference>
<evidence type="ECO:0000313" key="11">
    <source>
        <dbReference type="Proteomes" id="UP001293791"/>
    </source>
</evidence>
<protein>
    <submittedName>
        <fullName evidence="10">MFS transporter</fullName>
    </submittedName>
</protein>
<keyword evidence="5 8" id="KW-0812">Transmembrane</keyword>
<dbReference type="InterPro" id="IPR020846">
    <property type="entry name" value="MFS_dom"/>
</dbReference>
<keyword evidence="3" id="KW-0813">Transport</keyword>
<keyword evidence="4" id="KW-0997">Cell inner membrane</keyword>
<dbReference type="InterPro" id="IPR011701">
    <property type="entry name" value="MFS"/>
</dbReference>
<keyword evidence="6 8" id="KW-1133">Transmembrane helix</keyword>
<dbReference type="Pfam" id="PF07690">
    <property type="entry name" value="MFS_1"/>
    <property type="match status" value="1"/>
</dbReference>
<dbReference type="PROSITE" id="PS50850">
    <property type="entry name" value="MFS"/>
    <property type="match status" value="1"/>
</dbReference>
<proteinExistence type="inferred from homology"/>
<feature type="transmembrane region" description="Helical" evidence="8">
    <location>
        <begin position="262"/>
        <end position="283"/>
    </location>
</feature>
<evidence type="ECO:0000256" key="5">
    <source>
        <dbReference type="ARBA" id="ARBA00022692"/>
    </source>
</evidence>
<sequence length="416" mass="45943">MRRFKISRCSPKFLCIFFFGISSGLFLPLTTSNLALMLSDNGMSIKSIAIFGIIGLPYSFKFLWAPFIDSIKIPFIPLSNRCAWIVLIKLLLVANVFIISCIDNIATNILATVSLFASLAFLSASLDVAIDGFRIAILDNKEQGLGNTFAVFGYRIGMLISGAGALYIADYFDWHTAYRTLMLFLLPGLVCAFLYKDKKTYLNTIKTSGIVSMFQTSIVDLIKIGGFVFIVLFVLFYRLNDAYIGLVLQVFYKELGFSKSEIASIIKVVGLFATILGTFLGGVLCAKFNNIKKSLIIALFFTSISNLLFILPLHFEKNLILVAFIIIIENISEGLGNIALVAFISILSNKKFAGTHYAILSSIAMLPRTLISSTSGAMVDTVGWEKFFIISSVLSLPSLIWLAFIKDTTTKRSTIN</sequence>
<keyword evidence="4" id="KW-1003">Cell membrane</keyword>
<dbReference type="Pfam" id="PF13000">
    <property type="entry name" value="Acatn"/>
    <property type="match status" value="1"/>
</dbReference>
<feature type="transmembrane region" description="Helical" evidence="8">
    <location>
        <begin position="319"/>
        <end position="344"/>
    </location>
</feature>
<feature type="transmembrane region" description="Helical" evidence="8">
    <location>
        <begin position="216"/>
        <end position="237"/>
    </location>
</feature>
<dbReference type="PANTHER" id="PTHR12778">
    <property type="entry name" value="SOLUTE CARRIER FAMILY 33 ACETYL-COA TRANSPORTER -RELATED"/>
    <property type="match status" value="1"/>
</dbReference>
<evidence type="ECO:0000256" key="2">
    <source>
        <dbReference type="ARBA" id="ARBA00008335"/>
    </source>
</evidence>
<feature type="domain" description="Major facilitator superfamily (MFS) profile" evidence="9">
    <location>
        <begin position="218"/>
        <end position="416"/>
    </location>
</feature>
<keyword evidence="11" id="KW-1185">Reference proteome</keyword>
<feature type="transmembrane region" description="Helical" evidence="8">
    <location>
        <begin position="105"/>
        <end position="128"/>
    </location>
</feature>
<accession>A0ABU5L9D2</accession>
<gene>
    <name evidence="10" type="ORF">Cyrtocomes_00827</name>
</gene>
<evidence type="ECO:0000256" key="4">
    <source>
        <dbReference type="ARBA" id="ARBA00022519"/>
    </source>
</evidence>
<name>A0ABU5L9D2_9RICK</name>
<feature type="transmembrane region" description="Helical" evidence="8">
    <location>
        <begin position="149"/>
        <end position="169"/>
    </location>
</feature>
<evidence type="ECO:0000259" key="9">
    <source>
        <dbReference type="PROSITE" id="PS50850"/>
    </source>
</evidence>
<feature type="transmembrane region" description="Helical" evidence="8">
    <location>
        <begin position="175"/>
        <end position="195"/>
    </location>
</feature>
<dbReference type="InterPro" id="IPR024371">
    <property type="entry name" value="AcetylCoA_trans_1-like"/>
</dbReference>
<dbReference type="EMBL" id="JARGYT010000050">
    <property type="protein sequence ID" value="MDZ5762444.1"/>
    <property type="molecule type" value="Genomic_DNA"/>
</dbReference>
<feature type="transmembrane region" description="Helical" evidence="8">
    <location>
        <begin position="43"/>
        <end position="60"/>
    </location>
</feature>
<evidence type="ECO:0000256" key="6">
    <source>
        <dbReference type="ARBA" id="ARBA00022989"/>
    </source>
</evidence>
<dbReference type="InterPro" id="IPR036259">
    <property type="entry name" value="MFS_trans_sf"/>
</dbReference>
<evidence type="ECO:0000256" key="3">
    <source>
        <dbReference type="ARBA" id="ARBA00022448"/>
    </source>
</evidence>
<evidence type="ECO:0000256" key="7">
    <source>
        <dbReference type="ARBA" id="ARBA00023136"/>
    </source>
</evidence>
<feature type="transmembrane region" description="Helical" evidence="8">
    <location>
        <begin position="12"/>
        <end position="31"/>
    </location>
</feature>
<comment type="subcellular location">
    <subcellularLocation>
        <location evidence="1">Cell inner membrane</location>
        <topology evidence="1">Multi-pass membrane protein</topology>
    </subcellularLocation>
</comment>
<dbReference type="InterPro" id="IPR004752">
    <property type="entry name" value="AmpG_permease/AT-1"/>
</dbReference>
<feature type="transmembrane region" description="Helical" evidence="8">
    <location>
        <begin position="295"/>
        <end position="313"/>
    </location>
</feature>
<evidence type="ECO:0000256" key="1">
    <source>
        <dbReference type="ARBA" id="ARBA00004429"/>
    </source>
</evidence>
<keyword evidence="7 8" id="KW-0472">Membrane</keyword>
<dbReference type="RefSeq" id="WP_322497912.1">
    <property type="nucleotide sequence ID" value="NZ_JARGYT010000050.1"/>
</dbReference>
<organism evidence="10 11">
    <name type="scientific">Candidatus Cyrtobacter comes</name>
    <dbReference type="NCBI Taxonomy" id="675776"/>
    <lineage>
        <taxon>Bacteria</taxon>
        <taxon>Pseudomonadati</taxon>
        <taxon>Pseudomonadota</taxon>
        <taxon>Alphaproteobacteria</taxon>
        <taxon>Rickettsiales</taxon>
        <taxon>Candidatus Midichloriaceae</taxon>
        <taxon>Candidatus Cyrtobacter</taxon>
    </lineage>
</organism>
<evidence type="ECO:0000256" key="8">
    <source>
        <dbReference type="SAM" id="Phobius"/>
    </source>
</evidence>
<dbReference type="SUPFAM" id="SSF103473">
    <property type="entry name" value="MFS general substrate transporter"/>
    <property type="match status" value="1"/>
</dbReference>
<feature type="transmembrane region" description="Helical" evidence="8">
    <location>
        <begin position="356"/>
        <end position="375"/>
    </location>
</feature>